<dbReference type="Proteomes" id="UP000257457">
    <property type="component" value="Segment"/>
</dbReference>
<protein>
    <submittedName>
        <fullName evidence="1">Tail tubular protein</fullName>
    </submittedName>
</protein>
<sequence>MKIKNRLPLQRLIGKIDNDFNISESDWIPRVAAWTIDALSQMQILPMEKKRRKLEVKERVAIFPCNINGTELKVFDKYGCEIPELNNSTSCGCSNSIKSTPQEIAVIDDTNKSGVNYMSVRTIVNSINRNFVLDGNKIELSFDTDEIEVETFETATYFDEYYQCEVPYIYDNGLLLEALAWYVMFKYLSRGSKHQVYSLTSPNQVLNPYMQWNMLRPKAMASVKIAINSNNEGWNNFFYNSTFLPRT</sequence>
<dbReference type="GeneID" id="65114791"/>
<name>A0A345BP28_9CAUD</name>
<reference evidence="1 2" key="1">
    <citation type="submission" date="2018-06" db="EMBL/GenBank/DDBJ databases">
        <title>Uncovering a Universe of Circular DNA Viruses in Animal Metagenomes.</title>
        <authorList>
            <person name="Tisza M."/>
            <person name="Buck C."/>
            <person name="Pastrana D."/>
            <person name="Welch N."/>
            <person name="Peretti A."/>
        </authorList>
    </citation>
    <scope>NUCLEOTIDE SEQUENCE [LARGE SCALE GENOMIC DNA]</scope>
    <source>
        <strain evidence="1">Ctcc615</strain>
    </source>
</reference>
<evidence type="ECO:0000313" key="1">
    <source>
        <dbReference type="EMBL" id="AXF52199.1"/>
    </source>
</evidence>
<accession>A0A345BP28</accession>
<dbReference type="RefSeq" id="YP_010097129.1">
    <property type="nucleotide sequence ID" value="NC_055756.1"/>
</dbReference>
<proteinExistence type="predicted"/>
<keyword evidence="2" id="KW-1185">Reference proteome</keyword>
<organism evidence="1 2">
    <name type="scientific">crAssphage sp. isolate ctcc615</name>
    <dbReference type="NCBI Taxonomy" id="2989853"/>
    <lineage>
        <taxon>Viruses</taxon>
        <taxon>Duplodnaviria</taxon>
        <taxon>Heunggongvirae</taxon>
        <taxon>Uroviricota</taxon>
        <taxon>Caudoviricetes</taxon>
        <taxon>Crassvirales</taxon>
        <taxon>Intestiviridae</taxon>
        <taxon>Obtuvirinae</taxon>
        <taxon>Wotdevirus</taxon>
        <taxon>Wotdevirus murinus</taxon>
    </lineage>
</organism>
<dbReference type="EMBL" id="MH552500">
    <property type="protein sequence ID" value="AXF52199.1"/>
    <property type="molecule type" value="Genomic_DNA"/>
</dbReference>
<evidence type="ECO:0000313" key="2">
    <source>
        <dbReference type="Proteomes" id="UP000257457"/>
    </source>
</evidence>